<organism evidence="1 2">
    <name type="scientific">Humibacillus xanthopallidus</name>
    <dbReference type="NCBI Taxonomy" id="412689"/>
    <lineage>
        <taxon>Bacteria</taxon>
        <taxon>Bacillati</taxon>
        <taxon>Actinomycetota</taxon>
        <taxon>Actinomycetes</taxon>
        <taxon>Micrococcales</taxon>
        <taxon>Intrasporangiaceae</taxon>
        <taxon>Humibacillus</taxon>
    </lineage>
</organism>
<protein>
    <submittedName>
        <fullName evidence="1">Uncharacterized protein</fullName>
    </submittedName>
</protein>
<keyword evidence="2" id="KW-1185">Reference proteome</keyword>
<comment type="caution">
    <text evidence="1">The sequence shown here is derived from an EMBL/GenBank/DDBJ whole genome shotgun (WGS) entry which is preliminary data.</text>
</comment>
<evidence type="ECO:0000313" key="1">
    <source>
        <dbReference type="EMBL" id="TQM64295.1"/>
    </source>
</evidence>
<evidence type="ECO:0000313" key="2">
    <source>
        <dbReference type="Proteomes" id="UP000316747"/>
    </source>
</evidence>
<dbReference type="EMBL" id="VFPM01000001">
    <property type="protein sequence ID" value="TQM64295.1"/>
    <property type="molecule type" value="Genomic_DNA"/>
</dbReference>
<sequence length="58" mass="6675">MGKLKAKDIGRIKPKSKCCKKRTRCVKCPVVLHRLGKQDCGSMCKKDFQKVLDKARKR</sequence>
<accession>A0A543I198</accession>
<reference evidence="1 2" key="1">
    <citation type="submission" date="2019-06" db="EMBL/GenBank/DDBJ databases">
        <title>Genome sequencing of plant associated microbes to promote plant fitness in Sorghum bicolor and Oryza sativa.</title>
        <authorList>
            <person name="Coleman-Derr D."/>
        </authorList>
    </citation>
    <scope>NUCLEOTIDE SEQUENCE [LARGE SCALE GENOMIC DNA]</scope>
    <source>
        <strain evidence="1 2">KV-663</strain>
    </source>
</reference>
<dbReference type="RefSeq" id="WP_185748867.1">
    <property type="nucleotide sequence ID" value="NZ_VFPM01000001.1"/>
</dbReference>
<dbReference type="AlphaFoldDB" id="A0A543I198"/>
<gene>
    <name evidence="1" type="ORF">FBY41_0661</name>
</gene>
<proteinExistence type="predicted"/>
<dbReference type="Proteomes" id="UP000316747">
    <property type="component" value="Unassembled WGS sequence"/>
</dbReference>
<name>A0A543I198_9MICO</name>